<protein>
    <recommendedName>
        <fullName evidence="6">Urocanate hydratase</fullName>
    </recommendedName>
</protein>
<reference key="1">
    <citation type="submission" date="2009-07" db="EMBL/GenBank/DDBJ databases">
        <authorList>
            <person name="Genoscope - CEA"/>
        </authorList>
    </citation>
    <scope>NUCLEOTIDE SEQUENCE</scope>
    <source>
        <strain>3As</strain>
    </source>
</reference>
<accession>D6CPR3</accession>
<evidence type="ECO:0000313" key="3">
    <source>
        <dbReference type="EMBL" id="CQR39245.1"/>
    </source>
</evidence>
<keyword evidence="5" id="KW-1185">Reference proteome</keyword>
<reference evidence="1" key="3">
    <citation type="submission" date="2010-07" db="EMBL/GenBank/DDBJ databases">
        <authorList>
            <person name="Genoscope - CEA"/>
        </authorList>
    </citation>
    <scope>NUCLEOTIDE SEQUENCE</scope>
    <source>
        <strain evidence="1">3As</strain>
    </source>
</reference>
<dbReference type="EMBL" id="FP475956">
    <property type="protein sequence ID" value="CAZ87993.1"/>
    <property type="molecule type" value="Genomic_DNA"/>
</dbReference>
<gene>
    <name evidence="1" type="ordered locus">THI_1304</name>
    <name evidence="2" type="ORF">THICB1_40063</name>
    <name evidence="3" type="ORF">THICB1_90002</name>
</gene>
<organism evidence="1 4">
    <name type="scientific">Thiomonas arsenitoxydans (strain DSM 22701 / CIP 110005 / 3As)</name>
    <dbReference type="NCBI Taxonomy" id="426114"/>
    <lineage>
        <taxon>Bacteria</taxon>
        <taxon>Pseudomonadati</taxon>
        <taxon>Pseudomonadota</taxon>
        <taxon>Betaproteobacteria</taxon>
        <taxon>Burkholderiales</taxon>
        <taxon>Thiomonas</taxon>
    </lineage>
</organism>
<dbReference type="Proteomes" id="UP000078599">
    <property type="component" value="Unassembled WGS sequence"/>
</dbReference>
<name>D6CPR3_THIA3</name>
<evidence type="ECO:0000313" key="5">
    <source>
        <dbReference type="Proteomes" id="UP000078599"/>
    </source>
</evidence>
<reference evidence="4" key="2">
    <citation type="journal article" date="2010" name="PLoS Genet.">
        <title>Structure, function, and evolution of the Thiomonas spp. genome.</title>
        <authorList>
            <person name="Arsene-Ploetze F."/>
            <person name="Koechler S."/>
            <person name="Marchal M."/>
            <person name="Coppee J.Y."/>
            <person name="Chandler M."/>
            <person name="Bonnefoy V."/>
            <person name="Brochier-Armanet C."/>
            <person name="Barakat M."/>
            <person name="Barbe V."/>
            <person name="Battaglia-Brunet F."/>
            <person name="Bruneel O."/>
            <person name="Bryan C.G."/>
            <person name="Cleiss-Arnold J."/>
            <person name="Cruveiller S."/>
            <person name="Erhardt M."/>
            <person name="Heinrich-Salmeron A."/>
            <person name="Hommais F."/>
            <person name="Joulian C."/>
            <person name="Krin E."/>
            <person name="Lieutaud A."/>
            <person name="Lievremont D."/>
            <person name="Michel C."/>
            <person name="Muller D."/>
            <person name="Ortet P."/>
            <person name="Proux C."/>
            <person name="Siguier P."/>
            <person name="Roche D."/>
            <person name="Rouy Z."/>
            <person name="Salvignol G."/>
            <person name="Slyemi D."/>
            <person name="Talla E."/>
            <person name="Weiss S."/>
            <person name="Weissenbach J."/>
            <person name="Medigue C."/>
            <person name="Bertin P.N."/>
        </authorList>
    </citation>
    <scope>NUCLEOTIDE SEQUENCE [LARGE SCALE GENOMIC DNA]</scope>
    <source>
        <strain evidence="4">DSM 22701 / CIP 110005 / 3As</strain>
    </source>
</reference>
<dbReference type="Proteomes" id="UP000002372">
    <property type="component" value="Chromosome"/>
</dbReference>
<evidence type="ECO:0000313" key="1">
    <source>
        <dbReference type="EMBL" id="CAZ87993.1"/>
    </source>
</evidence>
<dbReference type="RefSeq" id="WP_013105336.1">
    <property type="nucleotide sequence ID" value="NC_014145.1"/>
</dbReference>
<evidence type="ECO:0008006" key="6">
    <source>
        <dbReference type="Google" id="ProtNLM"/>
    </source>
</evidence>
<dbReference type="AlphaFoldDB" id="D6CPR3"/>
<dbReference type="EMBL" id="CTRI01000026">
    <property type="protein sequence ID" value="CQR34822.1"/>
    <property type="molecule type" value="Genomic_DNA"/>
</dbReference>
<dbReference type="EMBL" id="CTRI01000031">
    <property type="protein sequence ID" value="CQR39245.1"/>
    <property type="molecule type" value="Genomic_DNA"/>
</dbReference>
<dbReference type="HOGENOM" id="CLU_1277128_0_0_4"/>
<dbReference type="KEGG" id="thi:THI_1304"/>
<evidence type="ECO:0000313" key="2">
    <source>
        <dbReference type="EMBL" id="CQR34822.1"/>
    </source>
</evidence>
<evidence type="ECO:0000313" key="4">
    <source>
        <dbReference type="Proteomes" id="UP000002372"/>
    </source>
</evidence>
<sequence length="213" mass="23339">MTIKTTRAAGIVLDPVQLAEELTTLKQKPRHDGHALLCELPDAVVRLLENPTIPHGIAMGIAKSRQGMLCVAVHIQAASTQVMYIVPMVDQVARDWFIEAVEVHNSVTLAVSVPETRQVALLSSARLVDNINGEQWHAAKQRVMQSRYDLEQEALGLDLYDLLLKLEAAPRAVISSFAVETLHVVVCIPDPEYVSPGRADLSVAQDAMPVMVH</sequence>
<reference evidence="2 5" key="4">
    <citation type="submission" date="2015-03" db="EMBL/GenBank/DDBJ databases">
        <authorList>
            <person name="Regsiter A."/>
            <person name="william w."/>
        </authorList>
    </citation>
    <scope>NUCLEOTIDE SEQUENCE [LARGE SCALE GENOMIC DNA]</scope>
    <source>
        <strain evidence="2 5">CB1</strain>
    </source>
</reference>
<proteinExistence type="predicted"/>